<evidence type="ECO:0000313" key="1">
    <source>
        <dbReference type="EMBL" id="PSJ93316.1"/>
    </source>
</evidence>
<proteinExistence type="predicted"/>
<comment type="caution">
    <text evidence="1">The sequence shown here is derived from an EMBL/GenBank/DDBJ whole genome shotgun (WGS) entry which is preliminary data.</text>
</comment>
<reference evidence="1 2" key="1">
    <citation type="submission" date="2018-03" db="EMBL/GenBank/DDBJ databases">
        <title>Brevisbacillus phylogenomics.</title>
        <authorList>
            <person name="Dunlap C."/>
        </authorList>
    </citation>
    <scope>NUCLEOTIDE SEQUENCE [LARGE SCALE GENOMIC DNA]</scope>
    <source>
        <strain evidence="1 2">NRRL NRS-1210</strain>
    </source>
</reference>
<sequence>MMRYQVINEAICVRKVSVSALSSAASLFIGDTQTVDLRAIYETPPEKMIVGASIPIDTALPAS</sequence>
<dbReference type="Proteomes" id="UP000240419">
    <property type="component" value="Unassembled WGS sequence"/>
</dbReference>
<gene>
    <name evidence="1" type="ORF">C7R93_17475</name>
</gene>
<organism evidence="1 2">
    <name type="scientific">Brevibacillus fortis</name>
    <dbReference type="NCBI Taxonomy" id="2126352"/>
    <lineage>
        <taxon>Bacteria</taxon>
        <taxon>Bacillati</taxon>
        <taxon>Bacillota</taxon>
        <taxon>Bacilli</taxon>
        <taxon>Bacillales</taxon>
        <taxon>Paenibacillaceae</taxon>
        <taxon>Brevibacillus</taxon>
    </lineage>
</organism>
<dbReference type="AlphaFoldDB" id="A0A2P7V261"/>
<dbReference type="RefSeq" id="WP_106840021.1">
    <property type="nucleotide sequence ID" value="NZ_JARMEZ010000013.1"/>
</dbReference>
<dbReference type="OrthoDB" id="2455313at2"/>
<evidence type="ECO:0000313" key="2">
    <source>
        <dbReference type="Proteomes" id="UP000240419"/>
    </source>
</evidence>
<protein>
    <submittedName>
        <fullName evidence="1">Spore gernimation protein</fullName>
    </submittedName>
</protein>
<name>A0A2P7V261_9BACL</name>
<dbReference type="EMBL" id="PXZM01000029">
    <property type="protein sequence ID" value="PSJ93316.1"/>
    <property type="molecule type" value="Genomic_DNA"/>
</dbReference>
<keyword evidence="2" id="KW-1185">Reference proteome</keyword>
<accession>A0A2P7V261</accession>